<dbReference type="InterPro" id="IPR006710">
    <property type="entry name" value="Glyco_hydro_43"/>
</dbReference>
<feature type="chain" id="PRO_5013154087" evidence="6">
    <location>
        <begin position="30"/>
        <end position="748"/>
    </location>
</feature>
<reference evidence="8 9" key="1">
    <citation type="submission" date="2016-11" db="EMBL/GenBank/DDBJ databases">
        <authorList>
            <person name="Jaros S."/>
            <person name="Januszkiewicz K."/>
            <person name="Wedrychowicz H."/>
        </authorList>
    </citation>
    <scope>NUCLEOTIDE SEQUENCE [LARGE SCALE GENOMIC DNA]</scope>
    <source>
        <strain evidence="8 9">YL228</strain>
    </source>
</reference>
<feature type="domain" description="Dockerin" evidence="7">
    <location>
        <begin position="686"/>
        <end position="748"/>
    </location>
</feature>
<proteinExistence type="inferred from homology"/>
<evidence type="ECO:0000256" key="5">
    <source>
        <dbReference type="ARBA" id="ARBA00023295"/>
    </source>
</evidence>
<sequence>MRKSISSKAATLIMSATVFLSSLPLSASAESISMTNAVKTLETGITIPADQISSGNYKDTRFNNPISPDFFCADPTAVEYNGRLYVYGTNDHQQFEAAGPDVDNTYEKIKSLLVFSTADMVNWTYHGEINVGEIAPWITASWAPSIVSRKEADGKTHFYLYFSNSGVGTGVISSTDPVTGWTDPLGHCLVTGDTPGLSDCPNPFDPGAVIDDNGVGWLSFGAGKASGGTDYMPGSVRIVRLGEDMISFDSEFKQIPAPYSFEASELNYINGTYVYTYCSDWNDHSEQWDFDCPAPGGCGMVYMTTKTPLDPTSWKMMGECFRQPGEVGFDYSNNHTHMHKFKGKWYMFYHTLMLKHGMGITGGYRSMGVDEIVVDEKNVKIEDKGGTKKGASQNGVFSPYEEHSSAELVGTAQIDYDMTDPYAPIVSAKQAGSWTAVRGVQFTESEDASQPTAAELVKTNIDTIQYDLTVTSLDAPTTITMYASAQNGVKNQSSVEVTGKGKYKVTVDMNSAKGFQIVGCFTAANDTPVTMEVDSITLNGKYNIAVAAELTNTREWADGLRNIWNGFSDGDAVYTDDYAVLKYVKADDAIELFAAENAANTNNAPLVEKPISFAASVKGKGSIDVHLDAPTGVLLTSIAFDSPSSFTTVYSDPISNIGGTHDLYFVYSDQGVSMQSWCFTESSESSERRMGDVNADGNFDIADVVLLQKWLLAVPDTKLTDWKAADLCEDNRLDVFDLCLMRRKLIYG</sequence>
<dbReference type="InterPro" id="IPR002105">
    <property type="entry name" value="Dockerin_1_rpt"/>
</dbReference>
<keyword evidence="6" id="KW-0732">Signal</keyword>
<dbReference type="InterPro" id="IPR052176">
    <property type="entry name" value="Glycosyl_Hydrlase_43_Enz"/>
</dbReference>
<comment type="similarity">
    <text evidence="1">Belongs to the glycosyl hydrolase 43 family.</text>
</comment>
<evidence type="ECO:0000259" key="7">
    <source>
        <dbReference type="PROSITE" id="PS51766"/>
    </source>
</evidence>
<organism evidence="8 9">
    <name type="scientific">Ruminococcus flavefaciens</name>
    <dbReference type="NCBI Taxonomy" id="1265"/>
    <lineage>
        <taxon>Bacteria</taxon>
        <taxon>Bacillati</taxon>
        <taxon>Bacillota</taxon>
        <taxon>Clostridia</taxon>
        <taxon>Eubacteriales</taxon>
        <taxon>Oscillospiraceae</taxon>
        <taxon>Ruminococcus</taxon>
    </lineage>
</organism>
<feature type="signal peptide" evidence="6">
    <location>
        <begin position="1"/>
        <end position="29"/>
    </location>
</feature>
<keyword evidence="2" id="KW-0624">Polysaccharide degradation</keyword>
<dbReference type="RefSeq" id="WP_072300267.1">
    <property type="nucleotide sequence ID" value="NZ_FPIP01000004.1"/>
</dbReference>
<keyword evidence="4" id="KW-0119">Carbohydrate metabolism</keyword>
<dbReference type="CDD" id="cd14256">
    <property type="entry name" value="Dockerin_I"/>
    <property type="match status" value="1"/>
</dbReference>
<evidence type="ECO:0000256" key="1">
    <source>
        <dbReference type="ARBA" id="ARBA00009865"/>
    </source>
</evidence>
<dbReference type="AlphaFoldDB" id="A0A1K1NHL7"/>
<dbReference type="PROSITE" id="PS51766">
    <property type="entry name" value="DOCKERIN"/>
    <property type="match status" value="1"/>
</dbReference>
<evidence type="ECO:0000256" key="2">
    <source>
        <dbReference type="ARBA" id="ARBA00022651"/>
    </source>
</evidence>
<dbReference type="Proteomes" id="UP000183461">
    <property type="component" value="Unassembled WGS sequence"/>
</dbReference>
<dbReference type="InterPro" id="IPR008979">
    <property type="entry name" value="Galactose-bd-like_sf"/>
</dbReference>
<dbReference type="GO" id="GO:0004553">
    <property type="term" value="F:hydrolase activity, hydrolyzing O-glycosyl compounds"/>
    <property type="evidence" value="ECO:0007669"/>
    <property type="project" value="InterPro"/>
</dbReference>
<dbReference type="PANTHER" id="PTHR43772">
    <property type="entry name" value="ENDO-1,4-BETA-XYLANASE"/>
    <property type="match status" value="1"/>
</dbReference>
<gene>
    <name evidence="8" type="ORF">SAMN02910280_2012</name>
</gene>
<dbReference type="SUPFAM" id="SSF49785">
    <property type="entry name" value="Galactose-binding domain-like"/>
    <property type="match status" value="1"/>
</dbReference>
<evidence type="ECO:0000256" key="6">
    <source>
        <dbReference type="SAM" id="SignalP"/>
    </source>
</evidence>
<dbReference type="CDD" id="cd04084">
    <property type="entry name" value="CBM6_xylanase-like"/>
    <property type="match status" value="1"/>
</dbReference>
<dbReference type="InterPro" id="IPR036439">
    <property type="entry name" value="Dockerin_dom_sf"/>
</dbReference>
<keyword evidence="3 8" id="KW-0378">Hydrolase</keyword>
<dbReference type="Gene3D" id="2.115.10.20">
    <property type="entry name" value="Glycosyl hydrolase domain, family 43"/>
    <property type="match status" value="1"/>
</dbReference>
<dbReference type="Gene3D" id="1.10.1330.10">
    <property type="entry name" value="Dockerin domain"/>
    <property type="match status" value="1"/>
</dbReference>
<dbReference type="EMBL" id="FPIP01000004">
    <property type="protein sequence ID" value="SFW34773.1"/>
    <property type="molecule type" value="Genomic_DNA"/>
</dbReference>
<accession>A0A1K1NHL7</accession>
<dbReference type="InterPro" id="IPR023296">
    <property type="entry name" value="Glyco_hydro_beta-prop_sf"/>
</dbReference>
<dbReference type="Pfam" id="PF04616">
    <property type="entry name" value="Glyco_hydro_43"/>
    <property type="match status" value="1"/>
</dbReference>
<dbReference type="GO" id="GO:0045493">
    <property type="term" value="P:xylan catabolic process"/>
    <property type="evidence" value="ECO:0007669"/>
    <property type="project" value="UniProtKB-KW"/>
</dbReference>
<evidence type="ECO:0000313" key="8">
    <source>
        <dbReference type="EMBL" id="SFW34773.1"/>
    </source>
</evidence>
<dbReference type="Pfam" id="PF00404">
    <property type="entry name" value="Dockerin_1"/>
    <property type="match status" value="1"/>
</dbReference>
<dbReference type="SUPFAM" id="SSF75005">
    <property type="entry name" value="Arabinanase/levansucrase/invertase"/>
    <property type="match status" value="1"/>
</dbReference>
<dbReference type="SUPFAM" id="SSF63446">
    <property type="entry name" value="Type I dockerin domain"/>
    <property type="match status" value="1"/>
</dbReference>
<evidence type="ECO:0000256" key="3">
    <source>
        <dbReference type="ARBA" id="ARBA00022801"/>
    </source>
</evidence>
<dbReference type="PANTHER" id="PTHR43772:SF2">
    <property type="entry name" value="PUTATIVE (AFU_ORTHOLOGUE AFUA_2G04480)-RELATED"/>
    <property type="match status" value="1"/>
</dbReference>
<dbReference type="Gene3D" id="2.60.120.260">
    <property type="entry name" value="Galactose-binding domain-like"/>
    <property type="match status" value="1"/>
</dbReference>
<evidence type="ECO:0000256" key="4">
    <source>
        <dbReference type="ARBA" id="ARBA00023277"/>
    </source>
</evidence>
<protein>
    <submittedName>
        <fullName evidence="8">Arabinoxylan arabinofuranohydrolase</fullName>
    </submittedName>
</protein>
<dbReference type="InterPro" id="IPR016134">
    <property type="entry name" value="Dockerin_dom"/>
</dbReference>
<evidence type="ECO:0000313" key="9">
    <source>
        <dbReference type="Proteomes" id="UP000183461"/>
    </source>
</evidence>
<name>A0A1K1NHL7_RUMFL</name>
<keyword evidence="2" id="KW-0858">Xylan degradation</keyword>
<dbReference type="CDD" id="cd09003">
    <property type="entry name" value="GH43_XynD-like"/>
    <property type="match status" value="1"/>
</dbReference>
<keyword evidence="5" id="KW-0326">Glycosidase</keyword>